<feature type="transmembrane region" description="Helical" evidence="5">
    <location>
        <begin position="330"/>
        <end position="352"/>
    </location>
</feature>
<evidence type="ECO:0000256" key="5">
    <source>
        <dbReference type="SAM" id="Phobius"/>
    </source>
</evidence>
<feature type="transmembrane region" description="Helical" evidence="5">
    <location>
        <begin position="175"/>
        <end position="208"/>
    </location>
</feature>
<name>A0ABX3F8Y1_9VIBR</name>
<gene>
    <name evidence="7" type="ORF">BIY20_13865</name>
</gene>
<comment type="caution">
    <text evidence="7">The sequence shown here is derived from an EMBL/GenBank/DDBJ whole genome shotgun (WGS) entry which is preliminary data.</text>
</comment>
<reference evidence="7 8" key="1">
    <citation type="submission" date="2016-09" db="EMBL/GenBank/DDBJ databases">
        <title>Genomic Taxonomy of the Vibrionaceae.</title>
        <authorList>
            <person name="Gonzalez-Castillo A."/>
            <person name="Gomez-Gil B."/>
            <person name="Enciso-Ibarra K."/>
        </authorList>
    </citation>
    <scope>NUCLEOTIDE SEQUENCE [LARGE SCALE GENOMIC DNA]</scope>
    <source>
        <strain evidence="7 8">CAIM 1902</strain>
    </source>
</reference>
<keyword evidence="3 5" id="KW-1133">Transmembrane helix</keyword>
<dbReference type="PANTHER" id="PTHR37422">
    <property type="entry name" value="TEICHURONIC ACID BIOSYNTHESIS PROTEIN TUAE"/>
    <property type="match status" value="1"/>
</dbReference>
<keyword evidence="8" id="KW-1185">Reference proteome</keyword>
<evidence type="ECO:0000313" key="8">
    <source>
        <dbReference type="Proteomes" id="UP000186039"/>
    </source>
</evidence>
<keyword evidence="2 5" id="KW-0812">Transmembrane</keyword>
<accession>A0ABX3F8Y1</accession>
<dbReference type="Proteomes" id="UP000186039">
    <property type="component" value="Unassembled WGS sequence"/>
</dbReference>
<feature type="transmembrane region" description="Helical" evidence="5">
    <location>
        <begin position="214"/>
        <end position="234"/>
    </location>
</feature>
<comment type="subcellular location">
    <subcellularLocation>
        <location evidence="1">Membrane</location>
        <topology evidence="1">Multi-pass membrane protein</topology>
    </subcellularLocation>
</comment>
<dbReference type="EMBL" id="MJMH01000200">
    <property type="protein sequence ID" value="OLQ87378.1"/>
    <property type="molecule type" value="Genomic_DNA"/>
</dbReference>
<feature type="transmembrane region" description="Helical" evidence="5">
    <location>
        <begin position="28"/>
        <end position="46"/>
    </location>
</feature>
<evidence type="ECO:0000256" key="3">
    <source>
        <dbReference type="ARBA" id="ARBA00022989"/>
    </source>
</evidence>
<feature type="transmembrane region" description="Helical" evidence="5">
    <location>
        <begin position="382"/>
        <end position="401"/>
    </location>
</feature>
<feature type="transmembrane region" description="Helical" evidence="5">
    <location>
        <begin position="118"/>
        <end position="140"/>
    </location>
</feature>
<dbReference type="InterPro" id="IPR051533">
    <property type="entry name" value="WaaL-like"/>
</dbReference>
<dbReference type="InterPro" id="IPR007016">
    <property type="entry name" value="O-antigen_ligase-rel_domated"/>
</dbReference>
<dbReference type="PANTHER" id="PTHR37422:SF17">
    <property type="entry name" value="O-ANTIGEN LIGASE"/>
    <property type="match status" value="1"/>
</dbReference>
<proteinExistence type="predicted"/>
<feature type="transmembrane region" description="Helical" evidence="5">
    <location>
        <begin position="88"/>
        <end position="106"/>
    </location>
</feature>
<protein>
    <submittedName>
        <fullName evidence="7">Ligase</fullName>
    </submittedName>
</protein>
<feature type="transmembrane region" description="Helical" evidence="5">
    <location>
        <begin position="58"/>
        <end position="76"/>
    </location>
</feature>
<keyword evidence="4 5" id="KW-0472">Membrane</keyword>
<dbReference type="GO" id="GO:0016874">
    <property type="term" value="F:ligase activity"/>
    <property type="evidence" value="ECO:0007669"/>
    <property type="project" value="UniProtKB-KW"/>
</dbReference>
<dbReference type="Pfam" id="PF04932">
    <property type="entry name" value="Wzy_C"/>
    <property type="match status" value="1"/>
</dbReference>
<sequence length="411" mass="45477">MMFKDFYPRAICWCLALVPALLLTTNNFSVGVVIIAILLSLTYLKLNPEPLKWTKFDTLATICFCCYLIGAIPVAIADGSTARYFQGGIRLLLCLPIYLALSRTLIKRNLPLRPFLENGVVIGSVGTFMLACYQYFYLAMPRVDGFLFSINFGYLACSLAFLAFTLIVGSSKKILLFTAFILSVVSVCLTLTRGGIFAIPLILIVFALLNIRQINLVKVFASLAIFGLATTLAYNNFAGFQNRIDYTINEFVSIKQGQINKATSSGDRLQYWYGAIEAFKASPLYGLPYEQRETLNHQLYLDGKIAERASKIARGHAHSQYFEMLASNGVLGIISLITIFVIPFFVFALHFFSTQSPWALTGATFVAGFGIFGLTEVPLTSNAIGSFYGFMLAVFFAIVAADKHNQKLTVE</sequence>
<keyword evidence="7" id="KW-0436">Ligase</keyword>
<evidence type="ECO:0000313" key="7">
    <source>
        <dbReference type="EMBL" id="OLQ87378.1"/>
    </source>
</evidence>
<evidence type="ECO:0000259" key="6">
    <source>
        <dbReference type="Pfam" id="PF04932"/>
    </source>
</evidence>
<evidence type="ECO:0000256" key="4">
    <source>
        <dbReference type="ARBA" id="ARBA00023136"/>
    </source>
</evidence>
<organism evidence="7 8">
    <name type="scientific">Vibrio panuliri</name>
    <dbReference type="NCBI Taxonomy" id="1381081"/>
    <lineage>
        <taxon>Bacteria</taxon>
        <taxon>Pseudomonadati</taxon>
        <taxon>Pseudomonadota</taxon>
        <taxon>Gammaproteobacteria</taxon>
        <taxon>Vibrionales</taxon>
        <taxon>Vibrionaceae</taxon>
        <taxon>Vibrio</taxon>
    </lineage>
</organism>
<evidence type="ECO:0000256" key="1">
    <source>
        <dbReference type="ARBA" id="ARBA00004141"/>
    </source>
</evidence>
<evidence type="ECO:0000256" key="2">
    <source>
        <dbReference type="ARBA" id="ARBA00022692"/>
    </source>
</evidence>
<feature type="transmembrane region" description="Helical" evidence="5">
    <location>
        <begin position="358"/>
        <end position="375"/>
    </location>
</feature>
<feature type="transmembrane region" description="Helical" evidence="5">
    <location>
        <begin position="146"/>
        <end position="168"/>
    </location>
</feature>
<feature type="domain" description="O-antigen ligase-related" evidence="6">
    <location>
        <begin position="179"/>
        <end position="336"/>
    </location>
</feature>